<organism evidence="1">
    <name type="scientific">viral metagenome</name>
    <dbReference type="NCBI Taxonomy" id="1070528"/>
    <lineage>
        <taxon>unclassified sequences</taxon>
        <taxon>metagenomes</taxon>
        <taxon>organismal metagenomes</taxon>
    </lineage>
</organism>
<dbReference type="EMBL" id="MN741027">
    <property type="protein sequence ID" value="QHU23338.1"/>
    <property type="molecule type" value="Genomic_DNA"/>
</dbReference>
<protein>
    <recommendedName>
        <fullName evidence="2">C2H2-type domain-containing protein</fullName>
    </recommendedName>
</protein>
<evidence type="ECO:0008006" key="2">
    <source>
        <dbReference type="Google" id="ProtNLM"/>
    </source>
</evidence>
<evidence type="ECO:0000313" key="1">
    <source>
        <dbReference type="EMBL" id="QHU23338.1"/>
    </source>
</evidence>
<dbReference type="AlphaFoldDB" id="A0A6C0L4E7"/>
<name>A0A6C0L4E7_9ZZZZ</name>
<accession>A0A6C0L4E7</accession>
<sequence>MGCIFSSFKEEPRESLLFTNRHCFICGKSFSNNVDYNRHIPKCNSATITKK</sequence>
<proteinExistence type="predicted"/>
<reference evidence="1" key="1">
    <citation type="journal article" date="2020" name="Nature">
        <title>Giant virus diversity and host interactions through global metagenomics.</title>
        <authorList>
            <person name="Schulz F."/>
            <person name="Roux S."/>
            <person name="Paez-Espino D."/>
            <person name="Jungbluth S."/>
            <person name="Walsh D.A."/>
            <person name="Denef V.J."/>
            <person name="McMahon K.D."/>
            <person name="Konstantinidis K.T."/>
            <person name="Eloe-Fadrosh E.A."/>
            <person name="Kyrpides N.C."/>
            <person name="Woyke T."/>
        </authorList>
    </citation>
    <scope>NUCLEOTIDE SEQUENCE</scope>
    <source>
        <strain evidence="1">GVMAG-S-ERX555907-94</strain>
    </source>
</reference>